<dbReference type="InterPro" id="IPR036388">
    <property type="entry name" value="WH-like_DNA-bd_sf"/>
</dbReference>
<dbReference type="Gene3D" id="1.10.10.10">
    <property type="entry name" value="Winged helix-like DNA-binding domain superfamily/Winged helix DNA-binding domain"/>
    <property type="match status" value="1"/>
</dbReference>
<evidence type="ECO:0000256" key="3">
    <source>
        <dbReference type="ARBA" id="ARBA00023125"/>
    </source>
</evidence>
<dbReference type="Pfam" id="PF00126">
    <property type="entry name" value="HTH_1"/>
    <property type="match status" value="1"/>
</dbReference>
<dbReference type="SUPFAM" id="SSF46785">
    <property type="entry name" value="Winged helix' DNA-binding domain"/>
    <property type="match status" value="1"/>
</dbReference>
<name>A0A423PJD6_9GAMM</name>
<dbReference type="EMBL" id="AYKG01000045">
    <property type="protein sequence ID" value="ROO25612.1"/>
    <property type="molecule type" value="Genomic_DNA"/>
</dbReference>
<dbReference type="GO" id="GO:0003700">
    <property type="term" value="F:DNA-binding transcription factor activity"/>
    <property type="evidence" value="ECO:0007669"/>
    <property type="project" value="InterPro"/>
</dbReference>
<dbReference type="InterPro" id="IPR036390">
    <property type="entry name" value="WH_DNA-bd_sf"/>
</dbReference>
<dbReference type="PANTHER" id="PTHR30579:SF7">
    <property type="entry name" value="HTH-TYPE TRANSCRIPTIONAL REGULATOR LRHA-RELATED"/>
    <property type="match status" value="1"/>
</dbReference>
<dbReference type="InterPro" id="IPR050176">
    <property type="entry name" value="LTTR"/>
</dbReference>
<comment type="similarity">
    <text evidence="1">Belongs to the LysR transcriptional regulatory family.</text>
</comment>
<sequence length="288" mass="31678">MTCGMGQKNLNVQTLRTFISVARLNSMVAASSEVHLTQSAISQQIKAFETSLNVKLFKRSGRSLELTSSGRALLTKAEEFVRLNDEFWADVQGETSRTHIRLGVTFDLAAIFVSSTLSHFTENHPSVDVSIQCGTTTELKSKLKSNSVDVAIVLEADKPVEGIYLSREQLHWMGSSKTPTEGTRPLQVAFISEECAFRTVVESALDSRNIPWSSFFTDRSFDAARAAVKTGFAVTTWLESTARLNPDIEVVDAALPPLPSFNLVLYDGKSCPDTLVESLTRHLQESLA</sequence>
<dbReference type="Gene3D" id="3.40.190.10">
    <property type="entry name" value="Periplasmic binding protein-like II"/>
    <property type="match status" value="2"/>
</dbReference>
<evidence type="ECO:0000259" key="5">
    <source>
        <dbReference type="PROSITE" id="PS50931"/>
    </source>
</evidence>
<reference evidence="6 7" key="1">
    <citation type="submission" date="2013-10" db="EMBL/GenBank/DDBJ databases">
        <title>Salinisphaera japonica YTM-1 Genome Sequencing.</title>
        <authorList>
            <person name="Lai Q."/>
            <person name="Li C."/>
            <person name="Shao Z."/>
        </authorList>
    </citation>
    <scope>NUCLEOTIDE SEQUENCE [LARGE SCALE GENOMIC DNA]</scope>
    <source>
        <strain evidence="6 7">YTM-1</strain>
    </source>
</reference>
<dbReference type="InParanoid" id="A0A423PJD6"/>
<keyword evidence="7" id="KW-1185">Reference proteome</keyword>
<evidence type="ECO:0000256" key="1">
    <source>
        <dbReference type="ARBA" id="ARBA00009437"/>
    </source>
</evidence>
<protein>
    <submittedName>
        <fullName evidence="6">LysR family transcriptional regulator</fullName>
    </submittedName>
</protein>
<dbReference type="GO" id="GO:0003677">
    <property type="term" value="F:DNA binding"/>
    <property type="evidence" value="ECO:0007669"/>
    <property type="project" value="UniProtKB-KW"/>
</dbReference>
<dbReference type="FunFam" id="1.10.10.10:FF:000001">
    <property type="entry name" value="LysR family transcriptional regulator"/>
    <property type="match status" value="1"/>
</dbReference>
<dbReference type="InterPro" id="IPR000847">
    <property type="entry name" value="LysR_HTH_N"/>
</dbReference>
<keyword evidence="4" id="KW-0804">Transcription</keyword>
<dbReference type="InterPro" id="IPR005119">
    <property type="entry name" value="LysR_subst-bd"/>
</dbReference>
<keyword evidence="3" id="KW-0238">DNA-binding</keyword>
<evidence type="ECO:0000313" key="7">
    <source>
        <dbReference type="Proteomes" id="UP000285310"/>
    </source>
</evidence>
<evidence type="ECO:0000256" key="2">
    <source>
        <dbReference type="ARBA" id="ARBA00023015"/>
    </source>
</evidence>
<feature type="domain" description="HTH lysR-type" evidence="5">
    <location>
        <begin position="10"/>
        <end position="67"/>
    </location>
</feature>
<dbReference type="FunCoup" id="A0A423PJD6">
    <property type="interactions" value="46"/>
</dbReference>
<dbReference type="AlphaFoldDB" id="A0A423PJD6"/>
<evidence type="ECO:0000313" key="6">
    <source>
        <dbReference type="EMBL" id="ROO25612.1"/>
    </source>
</evidence>
<dbReference type="Pfam" id="PF03466">
    <property type="entry name" value="LysR_substrate"/>
    <property type="match status" value="1"/>
</dbReference>
<proteinExistence type="inferred from homology"/>
<dbReference type="SUPFAM" id="SSF53850">
    <property type="entry name" value="Periplasmic binding protein-like II"/>
    <property type="match status" value="1"/>
</dbReference>
<keyword evidence="2" id="KW-0805">Transcription regulation</keyword>
<comment type="caution">
    <text evidence="6">The sequence shown here is derived from an EMBL/GenBank/DDBJ whole genome shotgun (WGS) entry which is preliminary data.</text>
</comment>
<dbReference type="PRINTS" id="PR00039">
    <property type="entry name" value="HTHLYSR"/>
</dbReference>
<dbReference type="PROSITE" id="PS50931">
    <property type="entry name" value="HTH_LYSR"/>
    <property type="match status" value="1"/>
</dbReference>
<evidence type="ECO:0000256" key="4">
    <source>
        <dbReference type="ARBA" id="ARBA00023163"/>
    </source>
</evidence>
<accession>A0A423PJD6</accession>
<organism evidence="6 7">
    <name type="scientific">Salinisphaera japonica YTM-1</name>
    <dbReference type="NCBI Taxonomy" id="1209778"/>
    <lineage>
        <taxon>Bacteria</taxon>
        <taxon>Pseudomonadati</taxon>
        <taxon>Pseudomonadota</taxon>
        <taxon>Gammaproteobacteria</taxon>
        <taxon>Salinisphaerales</taxon>
        <taxon>Salinisphaeraceae</taxon>
        <taxon>Salinisphaera</taxon>
    </lineage>
</organism>
<dbReference type="PANTHER" id="PTHR30579">
    <property type="entry name" value="TRANSCRIPTIONAL REGULATOR"/>
    <property type="match status" value="1"/>
</dbReference>
<gene>
    <name evidence="6" type="ORF">SAJA_12555</name>
</gene>
<dbReference type="Proteomes" id="UP000285310">
    <property type="component" value="Unassembled WGS sequence"/>
</dbReference>